<comment type="caution">
    <text evidence="1">The sequence shown here is derived from an EMBL/GenBank/DDBJ whole genome shotgun (WGS) entry which is preliminary data.</text>
</comment>
<keyword evidence="2" id="KW-1185">Reference proteome</keyword>
<reference evidence="1" key="2">
    <citation type="submission" date="2021-09" db="EMBL/GenBank/DDBJ databases">
        <authorList>
            <person name="Jia N."/>
            <person name="Wang J."/>
            <person name="Shi W."/>
            <person name="Du L."/>
            <person name="Sun Y."/>
            <person name="Zhan W."/>
            <person name="Jiang J."/>
            <person name="Wang Q."/>
            <person name="Zhang B."/>
            <person name="Ji P."/>
            <person name="Sakyi L.B."/>
            <person name="Cui X."/>
            <person name="Yuan T."/>
            <person name="Jiang B."/>
            <person name="Yang W."/>
            <person name="Lam T.T.-Y."/>
            <person name="Chang Q."/>
            <person name="Ding S."/>
            <person name="Wang X."/>
            <person name="Zhu J."/>
            <person name="Ruan X."/>
            <person name="Zhao L."/>
            <person name="Wei J."/>
            <person name="Que T."/>
            <person name="Du C."/>
            <person name="Cheng J."/>
            <person name="Dai P."/>
            <person name="Han X."/>
            <person name="Huang E."/>
            <person name="Gao Y."/>
            <person name="Liu J."/>
            <person name="Shao H."/>
            <person name="Ye R."/>
            <person name="Li L."/>
            <person name="Wei W."/>
            <person name="Wang X."/>
            <person name="Wang C."/>
            <person name="Huo Q."/>
            <person name="Li W."/>
            <person name="Guo W."/>
            <person name="Chen H."/>
            <person name="Chen S."/>
            <person name="Zhou L."/>
            <person name="Zhou L."/>
            <person name="Ni X."/>
            <person name="Tian J."/>
            <person name="Zhou Y."/>
            <person name="Sheng Y."/>
            <person name="Liu T."/>
            <person name="Pan Y."/>
            <person name="Xia L."/>
            <person name="Li J."/>
            <person name="Zhao F."/>
            <person name="Cao W."/>
        </authorList>
    </citation>
    <scope>NUCLEOTIDE SEQUENCE</scope>
    <source>
        <strain evidence="1">Rmic-2018</strain>
        <tissue evidence="1">Larvae</tissue>
    </source>
</reference>
<name>A0A9J6E371_RHIMP</name>
<protein>
    <submittedName>
        <fullName evidence="1">Uncharacterized protein</fullName>
    </submittedName>
</protein>
<gene>
    <name evidence="1" type="ORF">HPB51_021102</name>
</gene>
<reference evidence="1" key="1">
    <citation type="journal article" date="2020" name="Cell">
        <title>Large-Scale Comparative Analyses of Tick Genomes Elucidate Their Genetic Diversity and Vector Capacities.</title>
        <authorList>
            <consortium name="Tick Genome and Microbiome Consortium (TIGMIC)"/>
            <person name="Jia N."/>
            <person name="Wang J."/>
            <person name="Shi W."/>
            <person name="Du L."/>
            <person name="Sun Y."/>
            <person name="Zhan W."/>
            <person name="Jiang J.F."/>
            <person name="Wang Q."/>
            <person name="Zhang B."/>
            <person name="Ji P."/>
            <person name="Bell-Sakyi L."/>
            <person name="Cui X.M."/>
            <person name="Yuan T.T."/>
            <person name="Jiang B.G."/>
            <person name="Yang W.F."/>
            <person name="Lam T.T."/>
            <person name="Chang Q.C."/>
            <person name="Ding S.J."/>
            <person name="Wang X.J."/>
            <person name="Zhu J.G."/>
            <person name="Ruan X.D."/>
            <person name="Zhao L."/>
            <person name="Wei J.T."/>
            <person name="Ye R.Z."/>
            <person name="Que T.C."/>
            <person name="Du C.H."/>
            <person name="Zhou Y.H."/>
            <person name="Cheng J.X."/>
            <person name="Dai P.F."/>
            <person name="Guo W.B."/>
            <person name="Han X.H."/>
            <person name="Huang E.J."/>
            <person name="Li L.F."/>
            <person name="Wei W."/>
            <person name="Gao Y.C."/>
            <person name="Liu J.Z."/>
            <person name="Shao H.Z."/>
            <person name="Wang X."/>
            <person name="Wang C.C."/>
            <person name="Yang T.C."/>
            <person name="Huo Q.B."/>
            <person name="Li W."/>
            <person name="Chen H.Y."/>
            <person name="Chen S.E."/>
            <person name="Zhou L.G."/>
            <person name="Ni X.B."/>
            <person name="Tian J.H."/>
            <person name="Sheng Y."/>
            <person name="Liu T."/>
            <person name="Pan Y.S."/>
            <person name="Xia L.Y."/>
            <person name="Li J."/>
            <person name="Zhao F."/>
            <person name="Cao W.C."/>
        </authorList>
    </citation>
    <scope>NUCLEOTIDE SEQUENCE</scope>
    <source>
        <strain evidence="1">Rmic-2018</strain>
    </source>
</reference>
<dbReference type="Proteomes" id="UP000821866">
    <property type="component" value="Chromosome 4"/>
</dbReference>
<accession>A0A9J6E371</accession>
<sequence length="188" mass="21511">MRTLVQAISEMTALEELRAYWLCKAVDIGHFGNVIGSNKSLRTLEVRFQHCCEFKAHKRDRLPQDRNVIEPWVTGLTTNHTLERLSIDLSLFSPCECSSFMDAIAVNVSIITVTVRNIAPNGCLREVYSRMRHHKIHQQEVVEDHHVDLQDVEELYFPKPEPPHSVRRTLGIPGPFAQPPTNWLCAAM</sequence>
<evidence type="ECO:0000313" key="2">
    <source>
        <dbReference type="Proteomes" id="UP000821866"/>
    </source>
</evidence>
<dbReference type="EMBL" id="JABSTU010000006">
    <property type="protein sequence ID" value="KAH8028955.1"/>
    <property type="molecule type" value="Genomic_DNA"/>
</dbReference>
<proteinExistence type="predicted"/>
<dbReference type="AlphaFoldDB" id="A0A9J6E371"/>
<evidence type="ECO:0000313" key="1">
    <source>
        <dbReference type="EMBL" id="KAH8028955.1"/>
    </source>
</evidence>
<organism evidence="1 2">
    <name type="scientific">Rhipicephalus microplus</name>
    <name type="common">Cattle tick</name>
    <name type="synonym">Boophilus microplus</name>
    <dbReference type="NCBI Taxonomy" id="6941"/>
    <lineage>
        <taxon>Eukaryota</taxon>
        <taxon>Metazoa</taxon>
        <taxon>Ecdysozoa</taxon>
        <taxon>Arthropoda</taxon>
        <taxon>Chelicerata</taxon>
        <taxon>Arachnida</taxon>
        <taxon>Acari</taxon>
        <taxon>Parasitiformes</taxon>
        <taxon>Ixodida</taxon>
        <taxon>Ixodoidea</taxon>
        <taxon>Ixodidae</taxon>
        <taxon>Rhipicephalinae</taxon>
        <taxon>Rhipicephalus</taxon>
        <taxon>Boophilus</taxon>
    </lineage>
</organism>